<reference evidence="2" key="1">
    <citation type="submission" date="2016-10" db="EMBL/GenBank/DDBJ databases">
        <authorList>
            <person name="Varghese N."/>
            <person name="Submissions S."/>
        </authorList>
    </citation>
    <scope>NUCLEOTIDE SEQUENCE [LARGE SCALE GENOMIC DNA]</scope>
    <source>
        <strain evidence="2">DSM 45405</strain>
    </source>
</reference>
<proteinExistence type="predicted"/>
<dbReference type="AlphaFoldDB" id="A0A1H6IE49"/>
<sequence>MRPRYKGVLPLLDAMTRWPVCGRCCEVAYFSWMGGSHDCEQRSADTERLEVVLPEPPMYWECGTARRGRFNQQIMIDDNQLTHLVRFFERVHDDGEVSRLRVSVRAGTLQFFAAPWMYSAEVGYSESEC</sequence>
<name>A0A1H6IE49_MYCRU</name>
<gene>
    <name evidence="1" type="ORF">SAMN04489835_0242</name>
</gene>
<protein>
    <submittedName>
        <fullName evidence="1">Uncharacterized protein</fullName>
    </submittedName>
</protein>
<dbReference type="EMBL" id="LT629971">
    <property type="protein sequence ID" value="SEH47594.1"/>
    <property type="molecule type" value="Genomic_DNA"/>
</dbReference>
<evidence type="ECO:0000313" key="1">
    <source>
        <dbReference type="EMBL" id="SEH47594.1"/>
    </source>
</evidence>
<dbReference type="Proteomes" id="UP000182915">
    <property type="component" value="Chromosome I"/>
</dbReference>
<organism evidence="1 2">
    <name type="scientific">Mycolicibacterium rutilum</name>
    <name type="common">Mycobacterium rutilum</name>
    <dbReference type="NCBI Taxonomy" id="370526"/>
    <lineage>
        <taxon>Bacteria</taxon>
        <taxon>Bacillati</taxon>
        <taxon>Actinomycetota</taxon>
        <taxon>Actinomycetes</taxon>
        <taxon>Mycobacteriales</taxon>
        <taxon>Mycobacteriaceae</taxon>
        <taxon>Mycolicibacterium</taxon>
    </lineage>
</organism>
<accession>A0A1H6IE49</accession>
<evidence type="ECO:0000313" key="2">
    <source>
        <dbReference type="Proteomes" id="UP000182915"/>
    </source>
</evidence>
<keyword evidence="2" id="KW-1185">Reference proteome</keyword>